<dbReference type="EMBL" id="JAOPGA020000121">
    <property type="protein sequence ID" value="KAL0476933.1"/>
    <property type="molecule type" value="Genomic_DNA"/>
</dbReference>
<dbReference type="Pfam" id="PF26157">
    <property type="entry name" value="SGL_GH162"/>
    <property type="match status" value="1"/>
</dbReference>
<reference evidence="2 3" key="1">
    <citation type="submission" date="2024-03" db="EMBL/GenBank/DDBJ databases">
        <title>The Acrasis kona genome and developmental transcriptomes reveal deep origins of eukaryotic multicellular pathways.</title>
        <authorList>
            <person name="Sheikh S."/>
            <person name="Fu C.-J."/>
            <person name="Brown M.W."/>
            <person name="Baldauf S.L."/>
        </authorList>
    </citation>
    <scope>NUCLEOTIDE SEQUENCE [LARGE SCALE GENOMIC DNA]</scope>
    <source>
        <strain evidence="2 3">ATCC MYA-3509</strain>
    </source>
</reference>
<comment type="caution">
    <text evidence="2">The sequence shown here is derived from an EMBL/GenBank/DDBJ whole genome shotgun (WGS) entry which is preliminary data.</text>
</comment>
<gene>
    <name evidence="2" type="ORF">AKO1_006468</name>
</gene>
<sequence>MKTVNDMNDINILNELDQEIFSVLSNKFKEYDRFHNENPALGGFLPWVEVNAESGQMHRAHNEEAYKLPSLDNGQLTWSLISLSQSLSRLSNSDLFVSVHKKCDEIIGRQLSSIQTIFVNDFHYIRQCVIVEDPKDADITPSNYSTQTYTTTIDGNKVERSSILSDPYEGELLIMLLDLCCDWNKINNVCNLYWNDDKRYRKEFLAHFPIYLDDGPSKSRITVERGSYFSSHEQWKVMVLPYLKHCDNYLNIFKNNEIARTHHSVACRIKGLFATANAFRTDSNGKKKEIVLPFGIDILSLPMNGRNMLELATAGDVFVAPYATFPLFMIDPCKAISWHHLMLNIEDMNTEYGTLESTHITSNQPHDALTWDGKMTTMLAVCGGTCDLIDEWLHANNKIETFKSRLSGRFDNIHNDLLSPRSNFPQSPTDIISPKSHFNQLTELDIAMPLDDCIYQEVTWTPLSTIPQNEQFHNVTLKYNDCYIKVKPNKLLPGITFTKQETEAQSFNIVHIVTNVVFIVTQDGLKVMSATGNGGITLREKKCGWDEMFVMKCADENKFTFESRHGYLGLEKCNNQLTKFELNKCS</sequence>
<dbReference type="InterPro" id="IPR058773">
    <property type="entry name" value="SGL_GH162"/>
</dbReference>
<evidence type="ECO:0000259" key="1">
    <source>
        <dbReference type="Pfam" id="PF26157"/>
    </source>
</evidence>
<organism evidence="2 3">
    <name type="scientific">Acrasis kona</name>
    <dbReference type="NCBI Taxonomy" id="1008807"/>
    <lineage>
        <taxon>Eukaryota</taxon>
        <taxon>Discoba</taxon>
        <taxon>Heterolobosea</taxon>
        <taxon>Tetramitia</taxon>
        <taxon>Eutetramitia</taxon>
        <taxon>Acrasidae</taxon>
        <taxon>Acrasis</taxon>
    </lineage>
</organism>
<protein>
    <submittedName>
        <fullName evidence="2">CAZyme family protein</fullName>
    </submittedName>
</protein>
<evidence type="ECO:0000313" key="3">
    <source>
        <dbReference type="Proteomes" id="UP001431209"/>
    </source>
</evidence>
<dbReference type="AlphaFoldDB" id="A0AAW2YIX6"/>
<accession>A0AAW2YIX6</accession>
<keyword evidence="3" id="KW-1185">Reference proteome</keyword>
<evidence type="ECO:0000313" key="2">
    <source>
        <dbReference type="EMBL" id="KAL0476933.1"/>
    </source>
</evidence>
<feature type="domain" description="Endo-beta-1,2-glucanase SGL" evidence="1">
    <location>
        <begin position="14"/>
        <end position="418"/>
    </location>
</feature>
<dbReference type="Proteomes" id="UP001431209">
    <property type="component" value="Unassembled WGS sequence"/>
</dbReference>
<proteinExistence type="predicted"/>
<name>A0AAW2YIX6_9EUKA</name>